<proteinExistence type="predicted"/>
<dbReference type="EMBL" id="BKCJ010466204">
    <property type="protein sequence ID" value="GFA67231.1"/>
    <property type="molecule type" value="Genomic_DNA"/>
</dbReference>
<sequence length="166" mass="18427">MFDEYLNPLPCVDLQVPTVIALELVVSTDTSSSTTIDQDAPSTSTSQTTQETPSPVILLDVEEADHDIEVAHIDNKSSFDNLIPEPSSKESYSRVIIPNNVLLLNQPPEYINKWTKDHPIDNVIGDPSGPVSTRLQLQDKALFCYFDAFLFSVKPKSYNEPLTESS</sequence>
<protein>
    <recommendedName>
        <fullName evidence="3">Integrase, catalytic region, zinc finger, CCHC-type, peptidase aspartic, catalytic</fullName>
    </recommendedName>
</protein>
<dbReference type="AlphaFoldDB" id="A0A699K057"/>
<accession>A0A699K057</accession>
<evidence type="ECO:0000313" key="2">
    <source>
        <dbReference type="EMBL" id="GFA67231.1"/>
    </source>
</evidence>
<reference evidence="2" key="1">
    <citation type="journal article" date="2019" name="Sci. Rep.">
        <title>Draft genome of Tanacetum cinerariifolium, the natural source of mosquito coil.</title>
        <authorList>
            <person name="Yamashiro T."/>
            <person name="Shiraishi A."/>
            <person name="Satake H."/>
            <person name="Nakayama K."/>
        </authorList>
    </citation>
    <scope>NUCLEOTIDE SEQUENCE</scope>
</reference>
<feature type="region of interest" description="Disordered" evidence="1">
    <location>
        <begin position="30"/>
        <end position="53"/>
    </location>
</feature>
<comment type="caution">
    <text evidence="2">The sequence shown here is derived from an EMBL/GenBank/DDBJ whole genome shotgun (WGS) entry which is preliminary data.</text>
</comment>
<evidence type="ECO:0000256" key="1">
    <source>
        <dbReference type="SAM" id="MobiDB-lite"/>
    </source>
</evidence>
<name>A0A699K057_TANCI</name>
<gene>
    <name evidence="2" type="ORF">Tci_639203</name>
</gene>
<organism evidence="2">
    <name type="scientific">Tanacetum cinerariifolium</name>
    <name type="common">Dalmatian daisy</name>
    <name type="synonym">Chrysanthemum cinerariifolium</name>
    <dbReference type="NCBI Taxonomy" id="118510"/>
    <lineage>
        <taxon>Eukaryota</taxon>
        <taxon>Viridiplantae</taxon>
        <taxon>Streptophyta</taxon>
        <taxon>Embryophyta</taxon>
        <taxon>Tracheophyta</taxon>
        <taxon>Spermatophyta</taxon>
        <taxon>Magnoliopsida</taxon>
        <taxon>eudicotyledons</taxon>
        <taxon>Gunneridae</taxon>
        <taxon>Pentapetalae</taxon>
        <taxon>asterids</taxon>
        <taxon>campanulids</taxon>
        <taxon>Asterales</taxon>
        <taxon>Asteraceae</taxon>
        <taxon>Asteroideae</taxon>
        <taxon>Anthemideae</taxon>
        <taxon>Anthemidinae</taxon>
        <taxon>Tanacetum</taxon>
    </lineage>
</organism>
<evidence type="ECO:0008006" key="3">
    <source>
        <dbReference type="Google" id="ProtNLM"/>
    </source>
</evidence>